<comment type="caution">
    <text evidence="7">The sequence shown here is derived from an EMBL/GenBank/DDBJ whole genome shotgun (WGS) entry which is preliminary data.</text>
</comment>
<dbReference type="GO" id="GO:0016791">
    <property type="term" value="F:phosphatase activity"/>
    <property type="evidence" value="ECO:0007669"/>
    <property type="project" value="InterPro"/>
</dbReference>
<accession>A0A9W7CAU9</accession>
<sequence>MPKAPPRHKYALIDLSGTLHVGDKVVPHAIASLKRLRKAKVKLRFLTNTSKTSRSKLFKQLRSIGFDSECIESESEIMTSGIAASQLLNAKNLTALTLVEDALLEDLPPQPSAGSDKSFNSVVVGLAPSSLSYENMNRAFRVLMSDPESELVAIHRAKYYKDTDDQLSLGPGPFVTALEMATGKSAITVGKPSAAFFEAAVEALGCEKDDCVMIGDDIIGDIEGALNFGLAAAVLVRTGKFLKKDENNKDITPTEICDSIVEAVTWIVGEEEEEEEDEDAIAKEFIKDDEVTPLSPREAKMVKEIQALRHQLREGGQLSPRPDGKELFPPLDEGGGGHTQSPQAESKQEAKQEEKEGGGEDEVEAVVGGGGNVNANVNASQKKNPEEEKAVDDDEAKEPAGGSSSDKKKKRKKTKGSDFKEADFLALKNRLKAFYTKYSTDKSIDAKLQEKAKKKLAEGFDDLARKKVGKEKELFAALEKAYGPE</sequence>
<evidence type="ECO:0000256" key="5">
    <source>
        <dbReference type="ARBA" id="ARBA00039666"/>
    </source>
</evidence>
<evidence type="ECO:0000256" key="6">
    <source>
        <dbReference type="SAM" id="MobiDB-lite"/>
    </source>
</evidence>
<protein>
    <recommendedName>
        <fullName evidence="5">Haloacid dehalogenase-like hydrolase domain-containing protein 2</fullName>
    </recommendedName>
</protein>
<dbReference type="Proteomes" id="UP001165122">
    <property type="component" value="Unassembled WGS sequence"/>
</dbReference>
<dbReference type="OrthoDB" id="426235at2759"/>
<feature type="region of interest" description="Disordered" evidence="6">
    <location>
        <begin position="312"/>
        <end position="419"/>
    </location>
</feature>
<dbReference type="AlphaFoldDB" id="A0A9W7CAU9"/>
<keyword evidence="4" id="KW-0460">Magnesium</keyword>
<dbReference type="InterPro" id="IPR006357">
    <property type="entry name" value="HAD-SF_hydro_IIA"/>
</dbReference>
<dbReference type="InterPro" id="IPR023214">
    <property type="entry name" value="HAD_sf"/>
</dbReference>
<dbReference type="InterPro" id="IPR006355">
    <property type="entry name" value="LHPP/HDHD2"/>
</dbReference>
<gene>
    <name evidence="7" type="ORF">TrLO_g4109</name>
</gene>
<dbReference type="GO" id="GO:0005737">
    <property type="term" value="C:cytoplasm"/>
    <property type="evidence" value="ECO:0007669"/>
    <property type="project" value="TreeGrafter"/>
</dbReference>
<evidence type="ECO:0000256" key="3">
    <source>
        <dbReference type="ARBA" id="ARBA00022723"/>
    </source>
</evidence>
<dbReference type="InterPro" id="IPR036412">
    <property type="entry name" value="HAD-like_sf"/>
</dbReference>
<feature type="compositionally biased region" description="Basic and acidic residues" evidence="6">
    <location>
        <begin position="346"/>
        <end position="358"/>
    </location>
</feature>
<dbReference type="NCBIfam" id="TIGR01458">
    <property type="entry name" value="HAD-SF-IIA-hyp3"/>
    <property type="match status" value="1"/>
</dbReference>
<evidence type="ECO:0000256" key="2">
    <source>
        <dbReference type="ARBA" id="ARBA00007958"/>
    </source>
</evidence>
<name>A0A9W7CAU9_9STRA</name>
<evidence type="ECO:0000256" key="4">
    <source>
        <dbReference type="ARBA" id="ARBA00022842"/>
    </source>
</evidence>
<dbReference type="EMBL" id="BRXW01000085">
    <property type="protein sequence ID" value="GMI05328.1"/>
    <property type="molecule type" value="Genomic_DNA"/>
</dbReference>
<dbReference type="NCBIfam" id="TIGR01549">
    <property type="entry name" value="HAD-SF-IA-v1"/>
    <property type="match status" value="1"/>
</dbReference>
<dbReference type="PANTHER" id="PTHR19288:SF46">
    <property type="entry name" value="HALOACID DEHALOGENASE-LIKE HYDROLASE DOMAIN-CONTAINING PROTEIN 2"/>
    <property type="match status" value="1"/>
</dbReference>
<dbReference type="Pfam" id="PF13344">
    <property type="entry name" value="Hydrolase_6"/>
    <property type="match status" value="1"/>
</dbReference>
<keyword evidence="8" id="KW-1185">Reference proteome</keyword>
<organism evidence="7 8">
    <name type="scientific">Triparma laevis f. longispina</name>
    <dbReference type="NCBI Taxonomy" id="1714387"/>
    <lineage>
        <taxon>Eukaryota</taxon>
        <taxon>Sar</taxon>
        <taxon>Stramenopiles</taxon>
        <taxon>Ochrophyta</taxon>
        <taxon>Bolidophyceae</taxon>
        <taxon>Parmales</taxon>
        <taxon>Triparmaceae</taxon>
        <taxon>Triparma</taxon>
    </lineage>
</organism>
<proteinExistence type="inferred from homology"/>
<dbReference type="Pfam" id="PF13242">
    <property type="entry name" value="Hydrolase_like"/>
    <property type="match status" value="1"/>
</dbReference>
<comment type="similarity">
    <text evidence="2">Belongs to the HAD-like hydrolase superfamily.</text>
</comment>
<evidence type="ECO:0000313" key="7">
    <source>
        <dbReference type="EMBL" id="GMI05328.1"/>
    </source>
</evidence>
<comment type="cofactor">
    <cofactor evidence="1">
        <name>Mg(2+)</name>
        <dbReference type="ChEBI" id="CHEBI:18420"/>
    </cofactor>
</comment>
<dbReference type="GO" id="GO:0046872">
    <property type="term" value="F:metal ion binding"/>
    <property type="evidence" value="ECO:0007669"/>
    <property type="project" value="UniProtKB-KW"/>
</dbReference>
<dbReference type="Gene3D" id="3.40.50.1000">
    <property type="entry name" value="HAD superfamily/HAD-like"/>
    <property type="match status" value="2"/>
</dbReference>
<evidence type="ECO:0000256" key="1">
    <source>
        <dbReference type="ARBA" id="ARBA00001946"/>
    </source>
</evidence>
<dbReference type="PANTHER" id="PTHR19288">
    <property type="entry name" value="4-NITROPHENYLPHOSPHATASE-RELATED"/>
    <property type="match status" value="1"/>
</dbReference>
<evidence type="ECO:0000313" key="8">
    <source>
        <dbReference type="Proteomes" id="UP001165122"/>
    </source>
</evidence>
<reference evidence="8" key="1">
    <citation type="journal article" date="2023" name="Commun. Biol.">
        <title>Genome analysis of Parmales, the sister group of diatoms, reveals the evolutionary specialization of diatoms from phago-mixotrophs to photoautotrophs.</title>
        <authorList>
            <person name="Ban H."/>
            <person name="Sato S."/>
            <person name="Yoshikawa S."/>
            <person name="Yamada K."/>
            <person name="Nakamura Y."/>
            <person name="Ichinomiya M."/>
            <person name="Sato N."/>
            <person name="Blanc-Mathieu R."/>
            <person name="Endo H."/>
            <person name="Kuwata A."/>
            <person name="Ogata H."/>
        </authorList>
    </citation>
    <scope>NUCLEOTIDE SEQUENCE [LARGE SCALE GENOMIC DNA]</scope>
    <source>
        <strain evidence="8">NIES 3700</strain>
    </source>
</reference>
<keyword evidence="3" id="KW-0479">Metal-binding</keyword>
<dbReference type="SUPFAM" id="SSF56784">
    <property type="entry name" value="HAD-like"/>
    <property type="match status" value="1"/>
</dbReference>
<dbReference type="InterPro" id="IPR006439">
    <property type="entry name" value="HAD-SF_hydro_IA"/>
</dbReference>